<dbReference type="AlphaFoldDB" id="A0AA36DZ75"/>
<protein>
    <submittedName>
        <fullName evidence="1">Uncharacterized protein</fullName>
    </submittedName>
</protein>
<keyword evidence="2" id="KW-1185">Reference proteome</keyword>
<gene>
    <name evidence="1" type="ORF">LSALG_LOCUS17077</name>
</gene>
<name>A0AA36DZ75_LACSI</name>
<reference evidence="1" key="1">
    <citation type="submission" date="2023-04" db="EMBL/GenBank/DDBJ databases">
        <authorList>
            <person name="Vijverberg K."/>
            <person name="Xiong W."/>
            <person name="Schranz E."/>
        </authorList>
    </citation>
    <scope>NUCLEOTIDE SEQUENCE</scope>
</reference>
<sequence length="157" mass="17449">MLNVVNKGPIATLHQASKTGAVGSKLKGKFVSCYNKVEKRMLSLDVKDRIAMGNSFPLSVYYSVQNCLTSKEMMIILSFAFEKEICSDDEVKCLMAQTVESHANTSHGSIMILDDDSSTTNNLKPKRDDASTFQGKEHIWYLDSGCSRHMIGFKSLL</sequence>
<evidence type="ECO:0000313" key="2">
    <source>
        <dbReference type="Proteomes" id="UP001177003"/>
    </source>
</evidence>
<dbReference type="EMBL" id="OX465079">
    <property type="protein sequence ID" value="CAI9277134.1"/>
    <property type="molecule type" value="Genomic_DNA"/>
</dbReference>
<proteinExistence type="predicted"/>
<organism evidence="1 2">
    <name type="scientific">Lactuca saligna</name>
    <name type="common">Willowleaf lettuce</name>
    <dbReference type="NCBI Taxonomy" id="75948"/>
    <lineage>
        <taxon>Eukaryota</taxon>
        <taxon>Viridiplantae</taxon>
        <taxon>Streptophyta</taxon>
        <taxon>Embryophyta</taxon>
        <taxon>Tracheophyta</taxon>
        <taxon>Spermatophyta</taxon>
        <taxon>Magnoliopsida</taxon>
        <taxon>eudicotyledons</taxon>
        <taxon>Gunneridae</taxon>
        <taxon>Pentapetalae</taxon>
        <taxon>asterids</taxon>
        <taxon>campanulids</taxon>
        <taxon>Asterales</taxon>
        <taxon>Asteraceae</taxon>
        <taxon>Cichorioideae</taxon>
        <taxon>Cichorieae</taxon>
        <taxon>Lactucinae</taxon>
        <taxon>Lactuca</taxon>
    </lineage>
</organism>
<accession>A0AA36DZ75</accession>
<dbReference type="Proteomes" id="UP001177003">
    <property type="component" value="Chromosome 3"/>
</dbReference>
<evidence type="ECO:0000313" key="1">
    <source>
        <dbReference type="EMBL" id="CAI9277134.1"/>
    </source>
</evidence>